<feature type="domain" description="Cobalamin biosynthesis central region" evidence="3">
    <location>
        <begin position="137"/>
        <end position="222"/>
    </location>
</feature>
<dbReference type="InterPro" id="IPR052553">
    <property type="entry name" value="CbiG_hydrolase"/>
</dbReference>
<dbReference type="GO" id="GO:0016829">
    <property type="term" value="F:lyase activity"/>
    <property type="evidence" value="ECO:0007669"/>
    <property type="project" value="UniProtKB-KW"/>
</dbReference>
<dbReference type="InterPro" id="IPR002750">
    <property type="entry name" value="CobE/GbiG_C"/>
</dbReference>
<dbReference type="Pfam" id="PF01890">
    <property type="entry name" value="CbiG_C"/>
    <property type="match status" value="1"/>
</dbReference>
<dbReference type="SUPFAM" id="SSF159672">
    <property type="entry name" value="CbiG N-terminal domain-like"/>
    <property type="match status" value="1"/>
</dbReference>
<dbReference type="InterPro" id="IPR038029">
    <property type="entry name" value="GbiG_N_sf"/>
</dbReference>
<accession>A0A1M5BVI4</accession>
<dbReference type="AlphaFoldDB" id="A0A1M5BVI4"/>
<keyword evidence="5" id="KW-1185">Reference proteome</keyword>
<gene>
    <name evidence="4" type="ORF">SAMN02745218_02330</name>
</gene>
<dbReference type="Gene3D" id="3.40.50.11220">
    <property type="match status" value="1"/>
</dbReference>
<dbReference type="InterPro" id="IPR036518">
    <property type="entry name" value="CobE/GbiG_C_sf"/>
</dbReference>
<evidence type="ECO:0000313" key="5">
    <source>
        <dbReference type="Proteomes" id="UP000184196"/>
    </source>
</evidence>
<feature type="domain" description="CobE/GbiG C-terminal" evidence="1">
    <location>
        <begin position="225"/>
        <end position="347"/>
    </location>
</feature>
<feature type="domain" description="Cobalamin synthesis G N-terminal" evidence="2">
    <location>
        <begin position="52"/>
        <end position="132"/>
    </location>
</feature>
<evidence type="ECO:0000259" key="3">
    <source>
        <dbReference type="Pfam" id="PF11761"/>
    </source>
</evidence>
<dbReference type="InterPro" id="IPR021745">
    <property type="entry name" value="CbiG_mid"/>
</dbReference>
<dbReference type="OrthoDB" id="9781023at2"/>
<dbReference type="Proteomes" id="UP000184196">
    <property type="component" value="Unassembled WGS sequence"/>
</dbReference>
<reference evidence="5" key="1">
    <citation type="submission" date="2016-11" db="EMBL/GenBank/DDBJ databases">
        <authorList>
            <person name="Varghese N."/>
            <person name="Submissions S."/>
        </authorList>
    </citation>
    <scope>NUCLEOTIDE SEQUENCE [LARGE SCALE GENOMIC DNA]</scope>
    <source>
        <strain evidence="5">DSM 11792</strain>
    </source>
</reference>
<sequence length="363" mass="40128">MNIAIFAITKNGTELAAKVSRHLINEGHQVRLFRPGRFPGEGEPFNGPVSRIVAEEFYRCQGLIFIMALGIVVRLLAPLIKDKRSDPAVVVMDEKGQFVISTLSGHLGGANELAQDLAGAFQAIPVITTATDVNGLPSVDVLARKYTLVMEPFNAVKQVNAALVNGEMVAFCSEFPLPFPPMQGFKLIPWDKLPITRPPGWLVVITNREISLPHEKTLFLRPRNLIAGIGCRKEIDPEKIKEALLHALKLARRSPTSLRLLATIDLRVQERGLQQVAREMGIPLVSFSREQIQSIFSRVKNLQHSSFVQKRIGVGGVCEPVALLAAAHHARLILPKTSREGVTVALAEESYGWWEQDREVPII</sequence>
<evidence type="ECO:0000313" key="4">
    <source>
        <dbReference type="EMBL" id="SHF46430.1"/>
    </source>
</evidence>
<dbReference type="GO" id="GO:0009236">
    <property type="term" value="P:cobalamin biosynthetic process"/>
    <property type="evidence" value="ECO:0007669"/>
    <property type="project" value="InterPro"/>
</dbReference>
<protein>
    <submittedName>
        <fullName evidence="4">Cobalt-precorrin 5A acetaldehyde-lyase</fullName>
    </submittedName>
</protein>
<dbReference type="PANTHER" id="PTHR37477">
    <property type="entry name" value="COBALT-PRECORRIN-5A HYDROLASE"/>
    <property type="match status" value="1"/>
</dbReference>
<dbReference type="PANTHER" id="PTHR37477:SF1">
    <property type="entry name" value="COBALT-PRECORRIN-5A HYDROLASE"/>
    <property type="match status" value="1"/>
</dbReference>
<dbReference type="RefSeq" id="WP_073166468.1">
    <property type="nucleotide sequence ID" value="NZ_FQUW01000031.1"/>
</dbReference>
<evidence type="ECO:0000259" key="2">
    <source>
        <dbReference type="Pfam" id="PF11760"/>
    </source>
</evidence>
<organism evidence="4 5">
    <name type="scientific">Desulfofundulus australicus DSM 11792</name>
    <dbReference type="NCBI Taxonomy" id="1121425"/>
    <lineage>
        <taxon>Bacteria</taxon>
        <taxon>Bacillati</taxon>
        <taxon>Bacillota</taxon>
        <taxon>Clostridia</taxon>
        <taxon>Eubacteriales</taxon>
        <taxon>Peptococcaceae</taxon>
        <taxon>Desulfofundulus</taxon>
    </lineage>
</organism>
<dbReference type="InterPro" id="IPR021744">
    <property type="entry name" value="CbiG_N"/>
</dbReference>
<evidence type="ECO:0000259" key="1">
    <source>
        <dbReference type="Pfam" id="PF01890"/>
    </source>
</evidence>
<keyword evidence="4" id="KW-0456">Lyase</keyword>
<dbReference type="EMBL" id="FQUW01000031">
    <property type="protein sequence ID" value="SHF46430.1"/>
    <property type="molecule type" value="Genomic_DNA"/>
</dbReference>
<dbReference type="SUPFAM" id="SSF159664">
    <property type="entry name" value="CobE/GbiG C-terminal domain-like"/>
    <property type="match status" value="1"/>
</dbReference>
<dbReference type="Pfam" id="PF11761">
    <property type="entry name" value="CbiG_mid"/>
    <property type="match status" value="1"/>
</dbReference>
<dbReference type="Gene3D" id="3.30.420.180">
    <property type="entry name" value="CobE/GbiG C-terminal domain"/>
    <property type="match status" value="1"/>
</dbReference>
<proteinExistence type="predicted"/>
<name>A0A1M5BVI4_9FIRM</name>
<dbReference type="Pfam" id="PF11760">
    <property type="entry name" value="CbiG_N"/>
    <property type="match status" value="1"/>
</dbReference>